<reference evidence="2" key="1">
    <citation type="journal article" date="2023" name="Access Microbiol">
        <title>De-novo genome assembly for Akanthomyces muscarius, a biocontrol agent of insect agricultural pests.</title>
        <authorList>
            <person name="Erdos Z."/>
            <person name="Studholme D.J."/>
            <person name="Raymond B."/>
            <person name="Sharma M."/>
        </authorList>
    </citation>
    <scope>NUCLEOTIDE SEQUENCE</scope>
    <source>
        <strain evidence="2">Ve6</strain>
    </source>
</reference>
<dbReference type="AlphaFoldDB" id="A0A9W8UP48"/>
<evidence type="ECO:0000313" key="3">
    <source>
        <dbReference type="Proteomes" id="UP001144673"/>
    </source>
</evidence>
<sequence>MKPPPSTPTPRRFLAKRAASSQLSHPTPTPMRFQSTPRFGSTQSATRQMEVVEEIDAATSQSQSQSSATEQPRSDGRDIASDSIEVDSYADSLASQGELRSSGSSEHETDEDESGDERRQRGYVSDVNEDAEDEGLGAPAQNMYEDAGSPPPVKRRRLSASASPTRQHMVTAYGSNAGHYETHSGSEQEYEEHDVQDKTRTRASAQQPTFQPAPRFKAPEDELPGHDQGVPTSALIAAPFSPQRRGARYVPGGLAAQLQGLLSQIKGSETLGGAGDGAVVRLSVDEIGLGTRMHLVQGRLLSRGAEAEHEGVVRRYILAGGEGGGGALVKEGSVLRIMAAPAWEVHLGEEWTVACEWCVESLEG</sequence>
<feature type="compositionally biased region" description="Polar residues" evidence="1">
    <location>
        <begin position="19"/>
        <end position="47"/>
    </location>
</feature>
<dbReference type="GeneID" id="80888054"/>
<name>A0A9W8UP48_AKAMU</name>
<dbReference type="Proteomes" id="UP001144673">
    <property type="component" value="Chromosome 6"/>
</dbReference>
<evidence type="ECO:0000313" key="2">
    <source>
        <dbReference type="EMBL" id="KAJ4155659.1"/>
    </source>
</evidence>
<comment type="caution">
    <text evidence="2">The sequence shown here is derived from an EMBL/GenBank/DDBJ whole genome shotgun (WGS) entry which is preliminary data.</text>
</comment>
<organism evidence="2 3">
    <name type="scientific">Akanthomyces muscarius</name>
    <name type="common">Entomopathogenic fungus</name>
    <name type="synonym">Lecanicillium muscarium</name>
    <dbReference type="NCBI Taxonomy" id="2231603"/>
    <lineage>
        <taxon>Eukaryota</taxon>
        <taxon>Fungi</taxon>
        <taxon>Dikarya</taxon>
        <taxon>Ascomycota</taxon>
        <taxon>Pezizomycotina</taxon>
        <taxon>Sordariomycetes</taxon>
        <taxon>Hypocreomycetidae</taxon>
        <taxon>Hypocreales</taxon>
        <taxon>Cordycipitaceae</taxon>
        <taxon>Akanthomyces</taxon>
    </lineage>
</organism>
<proteinExistence type="predicted"/>
<dbReference type="RefSeq" id="XP_056055783.1">
    <property type="nucleotide sequence ID" value="XM_056198879.1"/>
</dbReference>
<feature type="compositionally biased region" description="Low complexity" evidence="1">
    <location>
        <begin position="57"/>
        <end position="69"/>
    </location>
</feature>
<gene>
    <name evidence="2" type="ORF">LMH87_000895</name>
</gene>
<dbReference type="KEGG" id="amus:LMH87_000895"/>
<evidence type="ECO:0000256" key="1">
    <source>
        <dbReference type="SAM" id="MobiDB-lite"/>
    </source>
</evidence>
<feature type="region of interest" description="Disordered" evidence="1">
    <location>
        <begin position="1"/>
        <end position="224"/>
    </location>
</feature>
<dbReference type="EMBL" id="JAJHUN010000007">
    <property type="protein sequence ID" value="KAJ4155659.1"/>
    <property type="molecule type" value="Genomic_DNA"/>
</dbReference>
<feature type="compositionally biased region" description="Polar residues" evidence="1">
    <location>
        <begin position="93"/>
        <end position="104"/>
    </location>
</feature>
<keyword evidence="3" id="KW-1185">Reference proteome</keyword>
<protein>
    <submittedName>
        <fullName evidence="2">Uncharacterized protein</fullName>
    </submittedName>
</protein>
<accession>A0A9W8UP48</accession>